<protein>
    <recommendedName>
        <fullName evidence="3">SpoIIAA-like protein</fullName>
    </recommendedName>
</protein>
<sequence length="99" mass="11424">MLAKALQCATAHQLTAWLCDTRQLYYIDIADLNWMLQNLFPYFDMQKQHRVALLVNKSNFDLVANVPSENENAFNSGFGSFIDMIYFLDKDAAAQWLLV</sequence>
<reference evidence="2" key="1">
    <citation type="journal article" date="2019" name="Int. J. Syst. Evol. Microbiol.">
        <title>The Global Catalogue of Microorganisms (GCM) 10K type strain sequencing project: providing services to taxonomists for standard genome sequencing and annotation.</title>
        <authorList>
            <consortium name="The Broad Institute Genomics Platform"/>
            <consortium name="The Broad Institute Genome Sequencing Center for Infectious Disease"/>
            <person name="Wu L."/>
            <person name="Ma J."/>
        </authorList>
    </citation>
    <scope>NUCLEOTIDE SEQUENCE [LARGE SCALE GENOMIC DNA]</scope>
    <source>
        <strain evidence="2">KCTC 23984</strain>
    </source>
</reference>
<dbReference type="EMBL" id="JBHUOX010000025">
    <property type="protein sequence ID" value="MFD3003214.1"/>
    <property type="molecule type" value="Genomic_DNA"/>
</dbReference>
<name>A0ABW6C3M9_9BACT</name>
<dbReference type="Proteomes" id="UP001597641">
    <property type="component" value="Unassembled WGS sequence"/>
</dbReference>
<gene>
    <name evidence="1" type="ORF">ACFS7Z_22825</name>
</gene>
<evidence type="ECO:0000313" key="2">
    <source>
        <dbReference type="Proteomes" id="UP001597641"/>
    </source>
</evidence>
<keyword evidence="2" id="KW-1185">Reference proteome</keyword>
<comment type="caution">
    <text evidence="1">The sequence shown here is derived from an EMBL/GenBank/DDBJ whole genome shotgun (WGS) entry which is preliminary data.</text>
</comment>
<proteinExistence type="predicted"/>
<evidence type="ECO:0000313" key="1">
    <source>
        <dbReference type="EMBL" id="MFD3003214.1"/>
    </source>
</evidence>
<evidence type="ECO:0008006" key="3">
    <source>
        <dbReference type="Google" id="ProtNLM"/>
    </source>
</evidence>
<accession>A0ABW6C3M9</accession>
<organism evidence="1 2">
    <name type="scientific">Pontibacter toksunensis</name>
    <dbReference type="NCBI Taxonomy" id="1332631"/>
    <lineage>
        <taxon>Bacteria</taxon>
        <taxon>Pseudomonadati</taxon>
        <taxon>Bacteroidota</taxon>
        <taxon>Cytophagia</taxon>
        <taxon>Cytophagales</taxon>
        <taxon>Hymenobacteraceae</taxon>
        <taxon>Pontibacter</taxon>
    </lineage>
</organism>